<evidence type="ECO:0000256" key="5">
    <source>
        <dbReference type="ARBA" id="ARBA00023163"/>
    </source>
</evidence>
<dbReference type="PROSITE" id="PS51755">
    <property type="entry name" value="OMPR_PHOB"/>
    <property type="match status" value="1"/>
</dbReference>
<keyword evidence="3" id="KW-0805">Transcription regulation</keyword>
<evidence type="ECO:0000256" key="6">
    <source>
        <dbReference type="PROSITE-ProRule" id="PRU00169"/>
    </source>
</evidence>
<accession>A0A920CEQ4</accession>
<dbReference type="SMART" id="SM00448">
    <property type="entry name" value="REC"/>
    <property type="match status" value="1"/>
</dbReference>
<dbReference type="PANTHER" id="PTHR48111">
    <property type="entry name" value="REGULATOR OF RPOS"/>
    <property type="match status" value="1"/>
</dbReference>
<keyword evidence="2" id="KW-0902">Two-component regulatory system</keyword>
<evidence type="ECO:0000256" key="3">
    <source>
        <dbReference type="ARBA" id="ARBA00023015"/>
    </source>
</evidence>
<feature type="domain" description="OmpR/PhoB-type" evidence="9">
    <location>
        <begin position="124"/>
        <end position="224"/>
    </location>
</feature>
<dbReference type="InterPro" id="IPR001867">
    <property type="entry name" value="OmpR/PhoB-type_DNA-bd"/>
</dbReference>
<protein>
    <submittedName>
        <fullName evidence="10">DNA-binding response regulator</fullName>
    </submittedName>
</protein>
<feature type="DNA-binding region" description="OmpR/PhoB-type" evidence="7">
    <location>
        <begin position="124"/>
        <end position="224"/>
    </location>
</feature>
<dbReference type="AlphaFoldDB" id="A0A920CEQ4"/>
<dbReference type="Pfam" id="PF00072">
    <property type="entry name" value="Response_reg"/>
    <property type="match status" value="1"/>
</dbReference>
<evidence type="ECO:0000259" key="8">
    <source>
        <dbReference type="PROSITE" id="PS50110"/>
    </source>
</evidence>
<dbReference type="GO" id="GO:0032993">
    <property type="term" value="C:protein-DNA complex"/>
    <property type="evidence" value="ECO:0007669"/>
    <property type="project" value="TreeGrafter"/>
</dbReference>
<dbReference type="Gene3D" id="3.40.50.2300">
    <property type="match status" value="1"/>
</dbReference>
<keyword evidence="1 6" id="KW-0597">Phosphoprotein</keyword>
<evidence type="ECO:0000256" key="4">
    <source>
        <dbReference type="ARBA" id="ARBA00023125"/>
    </source>
</evidence>
<dbReference type="CDD" id="cd00383">
    <property type="entry name" value="trans_reg_C"/>
    <property type="match status" value="1"/>
</dbReference>
<dbReference type="EMBL" id="BORR01000005">
    <property type="protein sequence ID" value="GIO36850.1"/>
    <property type="molecule type" value="Genomic_DNA"/>
</dbReference>
<organism evidence="10 11">
    <name type="scientific">Paenibacillus antibioticophila</name>
    <dbReference type="NCBI Taxonomy" id="1274374"/>
    <lineage>
        <taxon>Bacteria</taxon>
        <taxon>Bacillati</taxon>
        <taxon>Bacillota</taxon>
        <taxon>Bacilli</taxon>
        <taxon>Bacillales</taxon>
        <taxon>Paenibacillaceae</taxon>
        <taxon>Paenibacillus</taxon>
    </lineage>
</organism>
<dbReference type="GO" id="GO:0005829">
    <property type="term" value="C:cytosol"/>
    <property type="evidence" value="ECO:0007669"/>
    <property type="project" value="TreeGrafter"/>
</dbReference>
<feature type="modified residue" description="4-aspartylphosphate" evidence="6">
    <location>
        <position position="52"/>
    </location>
</feature>
<dbReference type="SUPFAM" id="SSF52172">
    <property type="entry name" value="CheY-like"/>
    <property type="match status" value="1"/>
</dbReference>
<evidence type="ECO:0000313" key="11">
    <source>
        <dbReference type="Proteomes" id="UP000681162"/>
    </source>
</evidence>
<dbReference type="GO" id="GO:0006355">
    <property type="term" value="P:regulation of DNA-templated transcription"/>
    <property type="evidence" value="ECO:0007669"/>
    <property type="project" value="InterPro"/>
</dbReference>
<feature type="domain" description="Response regulatory" evidence="8">
    <location>
        <begin position="3"/>
        <end position="116"/>
    </location>
</feature>
<evidence type="ECO:0000259" key="9">
    <source>
        <dbReference type="PROSITE" id="PS51755"/>
    </source>
</evidence>
<gene>
    <name evidence="10" type="ORF">J41TS12_17110</name>
</gene>
<dbReference type="InterPro" id="IPR001789">
    <property type="entry name" value="Sig_transdc_resp-reg_receiver"/>
</dbReference>
<comment type="caution">
    <text evidence="10">The sequence shown here is derived from an EMBL/GenBank/DDBJ whole genome shotgun (WGS) entry which is preliminary data.</text>
</comment>
<evidence type="ECO:0000256" key="7">
    <source>
        <dbReference type="PROSITE-ProRule" id="PRU01091"/>
    </source>
</evidence>
<dbReference type="Gene3D" id="6.10.250.690">
    <property type="match status" value="1"/>
</dbReference>
<keyword evidence="5" id="KW-0804">Transcription</keyword>
<dbReference type="Proteomes" id="UP000681162">
    <property type="component" value="Unassembled WGS sequence"/>
</dbReference>
<dbReference type="SMART" id="SM00862">
    <property type="entry name" value="Trans_reg_C"/>
    <property type="match status" value="1"/>
</dbReference>
<reference evidence="10 11" key="1">
    <citation type="submission" date="2021-03" db="EMBL/GenBank/DDBJ databases">
        <title>Antimicrobial resistance genes in bacteria isolated from Japanese honey, and their potential for conferring macrolide and lincosamide resistance in the American foulbrood pathogen Paenibacillus larvae.</title>
        <authorList>
            <person name="Okamoto M."/>
            <person name="Kumagai M."/>
            <person name="Kanamori H."/>
            <person name="Takamatsu D."/>
        </authorList>
    </citation>
    <scope>NUCLEOTIDE SEQUENCE [LARGE SCALE GENOMIC DNA]</scope>
    <source>
        <strain evidence="10 11">J41TS12</strain>
    </source>
</reference>
<dbReference type="GO" id="GO:0000156">
    <property type="term" value="F:phosphorelay response regulator activity"/>
    <property type="evidence" value="ECO:0007669"/>
    <property type="project" value="TreeGrafter"/>
</dbReference>
<name>A0A920CEQ4_9BACL</name>
<dbReference type="Gene3D" id="1.10.10.10">
    <property type="entry name" value="Winged helix-like DNA-binding domain superfamily/Winged helix DNA-binding domain"/>
    <property type="match status" value="1"/>
</dbReference>
<dbReference type="InterPro" id="IPR036388">
    <property type="entry name" value="WH-like_DNA-bd_sf"/>
</dbReference>
<dbReference type="GO" id="GO:0000976">
    <property type="term" value="F:transcription cis-regulatory region binding"/>
    <property type="evidence" value="ECO:0007669"/>
    <property type="project" value="TreeGrafter"/>
</dbReference>
<dbReference type="InterPro" id="IPR039420">
    <property type="entry name" value="WalR-like"/>
</dbReference>
<keyword evidence="4 7" id="KW-0238">DNA-binding</keyword>
<evidence type="ECO:0000256" key="2">
    <source>
        <dbReference type="ARBA" id="ARBA00023012"/>
    </source>
</evidence>
<dbReference type="RefSeq" id="WP_212939169.1">
    <property type="nucleotide sequence ID" value="NZ_BORR01000005.1"/>
</dbReference>
<dbReference type="Pfam" id="PF00486">
    <property type="entry name" value="Trans_reg_C"/>
    <property type="match status" value="1"/>
</dbReference>
<evidence type="ECO:0000256" key="1">
    <source>
        <dbReference type="ARBA" id="ARBA00022553"/>
    </source>
</evidence>
<keyword evidence="11" id="KW-1185">Reference proteome</keyword>
<evidence type="ECO:0000313" key="10">
    <source>
        <dbReference type="EMBL" id="GIO36850.1"/>
    </source>
</evidence>
<dbReference type="PANTHER" id="PTHR48111:SF73">
    <property type="entry name" value="ALKALINE PHOSPHATASE SYNTHESIS TRANSCRIPTIONAL REGULATORY PROTEIN PHOP"/>
    <property type="match status" value="1"/>
</dbReference>
<sequence length="227" mass="26007">MKRILLIEDDRTLSHGILLTLRNDRIEVKQAFDLHSARELARKGIFDLFILDINLPDGSGLDYLQELRSSLNTPVILLTANDMETDIVAGLELGADDYVTKPFSLAVLRARINNQLRRTEQPVSGLVVMDDFRFDFEHMEFRKKGQLIELSKTEQKLLRLLVMNQGITLSRADLIDRIWTDGAEYVDENALSVTIKRLRDKLESIPSRPEYIRTVYGIGYTWKAGEA</sequence>
<dbReference type="InterPro" id="IPR011006">
    <property type="entry name" value="CheY-like_superfamily"/>
</dbReference>
<dbReference type="PROSITE" id="PS50110">
    <property type="entry name" value="RESPONSE_REGULATORY"/>
    <property type="match status" value="1"/>
</dbReference>
<proteinExistence type="predicted"/>